<evidence type="ECO:0000256" key="1">
    <source>
        <dbReference type="SAM" id="Phobius"/>
    </source>
</evidence>
<proteinExistence type="predicted"/>
<dbReference type="OrthoDB" id="2315763at2"/>
<keyword evidence="1" id="KW-1133">Transmembrane helix</keyword>
<dbReference type="AlphaFoldDB" id="A0A0R1JQ48"/>
<dbReference type="EMBL" id="AZDJ01000013">
    <property type="protein sequence ID" value="KRK73407.1"/>
    <property type="molecule type" value="Genomic_DNA"/>
</dbReference>
<keyword evidence="1" id="KW-0472">Membrane</keyword>
<keyword evidence="3" id="KW-1185">Reference proteome</keyword>
<dbReference type="RefSeq" id="WP_054722720.1">
    <property type="nucleotide sequence ID" value="NZ_AZDJ01000013.1"/>
</dbReference>
<protein>
    <recommendedName>
        <fullName evidence="4">Integral membrane protein</fullName>
    </recommendedName>
</protein>
<comment type="caution">
    <text evidence="2">The sequence shown here is derived from an EMBL/GenBank/DDBJ whole genome shotgun (WGS) entry which is preliminary data.</text>
</comment>
<dbReference type="STRING" id="1291734.FD02_GL001266"/>
<dbReference type="Proteomes" id="UP000051804">
    <property type="component" value="Unassembled WGS sequence"/>
</dbReference>
<sequence length="107" mass="12531">MSRVITWGKTKAGMIVWISVVLTLIMPWVIKFAGGSVAFRVGFLFILVNMAWAIIIGRWLRNGQLPWWYSLVLPVLFAVMVVWRFARYDYFFVVIYWVLTLLARAKD</sequence>
<accession>A0A0R1JQ48</accession>
<feature type="transmembrane region" description="Helical" evidence="1">
    <location>
        <begin position="12"/>
        <end position="30"/>
    </location>
</feature>
<organism evidence="2 3">
    <name type="scientific">Lacticaseibacillus nasuensis JCM 17158</name>
    <dbReference type="NCBI Taxonomy" id="1291734"/>
    <lineage>
        <taxon>Bacteria</taxon>
        <taxon>Bacillati</taxon>
        <taxon>Bacillota</taxon>
        <taxon>Bacilli</taxon>
        <taxon>Lactobacillales</taxon>
        <taxon>Lactobacillaceae</taxon>
        <taxon>Lacticaseibacillus</taxon>
    </lineage>
</organism>
<feature type="transmembrane region" description="Helical" evidence="1">
    <location>
        <begin position="37"/>
        <end position="60"/>
    </location>
</feature>
<keyword evidence="1" id="KW-0812">Transmembrane</keyword>
<dbReference type="PATRIC" id="fig|1291734.4.peg.1297"/>
<feature type="transmembrane region" description="Helical" evidence="1">
    <location>
        <begin position="66"/>
        <end position="83"/>
    </location>
</feature>
<evidence type="ECO:0000313" key="3">
    <source>
        <dbReference type="Proteomes" id="UP000051804"/>
    </source>
</evidence>
<evidence type="ECO:0000313" key="2">
    <source>
        <dbReference type="EMBL" id="KRK73407.1"/>
    </source>
</evidence>
<reference evidence="2 3" key="1">
    <citation type="journal article" date="2015" name="Genome Announc.">
        <title>Expanding the biotechnology potential of lactobacilli through comparative genomics of 213 strains and associated genera.</title>
        <authorList>
            <person name="Sun Z."/>
            <person name="Harris H.M."/>
            <person name="McCann A."/>
            <person name="Guo C."/>
            <person name="Argimon S."/>
            <person name="Zhang W."/>
            <person name="Yang X."/>
            <person name="Jeffery I.B."/>
            <person name="Cooney J.C."/>
            <person name="Kagawa T.F."/>
            <person name="Liu W."/>
            <person name="Song Y."/>
            <person name="Salvetti E."/>
            <person name="Wrobel A."/>
            <person name="Rasinkangas P."/>
            <person name="Parkhill J."/>
            <person name="Rea M.C."/>
            <person name="O'Sullivan O."/>
            <person name="Ritari J."/>
            <person name="Douillard F.P."/>
            <person name="Paul Ross R."/>
            <person name="Yang R."/>
            <person name="Briner A.E."/>
            <person name="Felis G.E."/>
            <person name="de Vos W.M."/>
            <person name="Barrangou R."/>
            <person name="Klaenhammer T.R."/>
            <person name="Caufield P.W."/>
            <person name="Cui Y."/>
            <person name="Zhang H."/>
            <person name="O'Toole P.W."/>
        </authorList>
    </citation>
    <scope>NUCLEOTIDE SEQUENCE [LARGE SCALE GENOMIC DNA]</scope>
    <source>
        <strain evidence="2 3">JCM 17158</strain>
    </source>
</reference>
<gene>
    <name evidence="2" type="ORF">FD02_GL001266</name>
</gene>
<name>A0A0R1JQ48_9LACO</name>
<evidence type="ECO:0008006" key="4">
    <source>
        <dbReference type="Google" id="ProtNLM"/>
    </source>
</evidence>